<dbReference type="PANTHER" id="PTHR43531">
    <property type="entry name" value="PROTEIN ICFG"/>
    <property type="match status" value="1"/>
</dbReference>
<dbReference type="PROSITE" id="PS50885">
    <property type="entry name" value="HAMP"/>
    <property type="match status" value="1"/>
</dbReference>
<proteinExistence type="inferred from homology"/>
<evidence type="ECO:0000259" key="7">
    <source>
        <dbReference type="PROSITE" id="PS50111"/>
    </source>
</evidence>
<reference evidence="9 10" key="1">
    <citation type="submission" date="2019-07" db="EMBL/GenBank/DDBJ databases">
        <title>Tepidimonas fonticaldi AT-A2 draft genome.</title>
        <authorList>
            <person name="Da Costa M.S."/>
            <person name="Froufe H.J.C."/>
            <person name="Egas C."/>
            <person name="Albuquerque L."/>
        </authorList>
    </citation>
    <scope>NUCLEOTIDE SEQUENCE [LARGE SCALE GENOMIC DNA]</scope>
    <source>
        <strain evidence="9 10">AT-A2</strain>
    </source>
</reference>
<dbReference type="PRINTS" id="PR00260">
    <property type="entry name" value="CHEMTRNSDUCR"/>
</dbReference>
<dbReference type="GO" id="GO:0005886">
    <property type="term" value="C:plasma membrane"/>
    <property type="evidence" value="ECO:0007669"/>
    <property type="project" value="TreeGrafter"/>
</dbReference>
<evidence type="ECO:0000256" key="4">
    <source>
        <dbReference type="PROSITE-ProRule" id="PRU00284"/>
    </source>
</evidence>
<evidence type="ECO:0000256" key="3">
    <source>
        <dbReference type="ARBA" id="ARBA00029447"/>
    </source>
</evidence>
<feature type="domain" description="HAMP" evidence="8">
    <location>
        <begin position="195"/>
        <end position="247"/>
    </location>
</feature>
<feature type="region of interest" description="Disordered" evidence="5">
    <location>
        <begin position="510"/>
        <end position="584"/>
    </location>
</feature>
<dbReference type="EMBL" id="VJOO01000009">
    <property type="protein sequence ID" value="TSE37143.1"/>
    <property type="molecule type" value="Genomic_DNA"/>
</dbReference>
<evidence type="ECO:0000313" key="10">
    <source>
        <dbReference type="Proteomes" id="UP000316388"/>
    </source>
</evidence>
<dbReference type="InterPro" id="IPR004090">
    <property type="entry name" value="Chemotax_Me-accpt_rcpt"/>
</dbReference>
<evidence type="ECO:0000256" key="2">
    <source>
        <dbReference type="ARBA" id="ARBA00022481"/>
    </source>
</evidence>
<organism evidence="9 10">
    <name type="scientific">Tepidimonas fonticaldi</name>
    <dbReference type="NCBI Taxonomy" id="1101373"/>
    <lineage>
        <taxon>Bacteria</taxon>
        <taxon>Pseudomonadati</taxon>
        <taxon>Pseudomonadota</taxon>
        <taxon>Betaproteobacteria</taxon>
        <taxon>Burkholderiales</taxon>
        <taxon>Tepidimonas</taxon>
    </lineage>
</organism>
<dbReference type="Pfam" id="PF00672">
    <property type="entry name" value="HAMP"/>
    <property type="match status" value="1"/>
</dbReference>
<comment type="subcellular location">
    <subcellularLocation>
        <location evidence="1">Membrane</location>
    </subcellularLocation>
</comment>
<dbReference type="FunFam" id="1.10.287.950:FF:000001">
    <property type="entry name" value="Methyl-accepting chemotaxis sensory transducer"/>
    <property type="match status" value="1"/>
</dbReference>
<comment type="similarity">
    <text evidence="3">Belongs to the methyl-accepting chemotaxis (MCP) protein family.</text>
</comment>
<dbReference type="InterPro" id="IPR003660">
    <property type="entry name" value="HAMP_dom"/>
</dbReference>
<dbReference type="InterPro" id="IPR047347">
    <property type="entry name" value="YvaQ-like_sensor"/>
</dbReference>
<dbReference type="GO" id="GO:0006935">
    <property type="term" value="P:chemotaxis"/>
    <property type="evidence" value="ECO:0007669"/>
    <property type="project" value="InterPro"/>
</dbReference>
<dbReference type="AlphaFoldDB" id="A0A554XMT9"/>
<evidence type="ECO:0000256" key="6">
    <source>
        <dbReference type="SAM" id="Phobius"/>
    </source>
</evidence>
<evidence type="ECO:0000256" key="5">
    <source>
        <dbReference type="SAM" id="MobiDB-lite"/>
    </source>
</evidence>
<dbReference type="CDD" id="cd06225">
    <property type="entry name" value="HAMP"/>
    <property type="match status" value="1"/>
</dbReference>
<feature type="compositionally biased region" description="Low complexity" evidence="5">
    <location>
        <begin position="543"/>
        <end position="571"/>
    </location>
</feature>
<evidence type="ECO:0000313" key="9">
    <source>
        <dbReference type="EMBL" id="TSE37143.1"/>
    </source>
</evidence>
<evidence type="ECO:0000256" key="1">
    <source>
        <dbReference type="ARBA" id="ARBA00004370"/>
    </source>
</evidence>
<evidence type="ECO:0000259" key="8">
    <source>
        <dbReference type="PROSITE" id="PS50885"/>
    </source>
</evidence>
<dbReference type="Proteomes" id="UP000316388">
    <property type="component" value="Unassembled WGS sequence"/>
</dbReference>
<dbReference type="Pfam" id="PF00015">
    <property type="entry name" value="MCPsignal"/>
    <property type="match status" value="1"/>
</dbReference>
<dbReference type="SUPFAM" id="SSF58104">
    <property type="entry name" value="Methyl-accepting chemotaxis protein (MCP) signaling domain"/>
    <property type="match status" value="1"/>
</dbReference>
<dbReference type="GO" id="GO:0004888">
    <property type="term" value="F:transmembrane signaling receptor activity"/>
    <property type="evidence" value="ECO:0007669"/>
    <property type="project" value="InterPro"/>
</dbReference>
<keyword evidence="6" id="KW-0812">Transmembrane</keyword>
<sequence length="584" mass="61509">MVLALLLIVAGIGLLGMLHIETDLREAKAVERRAFTAQQWAALTELNGSRVLAQVKSGGDPSVKAYFEPLIKETTAEINQLQKELEQSVRNEEVRRALEQLGAMRKAYIDARQETFNALSTGAVELAQQLADSKLLPALRAYQSAQAQLVKLQTDLADRYTQQTSQAVATSVWIVAGLTVVALLLGLLAAWRITRSIVQPLRSLQDVDTRIAQGHIEQTLDVQRRDEIGDLLRSKDSVLIALRRIVGDIRQASVQIETASAEIAQGNQDLSARTESAASSLEQTASSLEELTEAVRRSADAARTANQLATQAAEQARQGGQVVEQAVSAMQGIEASSQKIADIIQVIDGIAFQTNILALNAAVEAARAGEAGRGFAVVAGEVRALAQRSAQAAKEIKALIEQSVAQVRDGSGQVRQAGGTIHDVVQAIQRVADMIGEVTAAASEQSEGIAQVNAAVGQLDQTTQQNAALAEQATAAAQSLLDQAQRLRELVSFFHTSDATVMVARAPTSKAMGSVSARPVPKAVGNAAKPAVRLSAPASKPRSGPAAALATPAQGASGPTKAASARPAAAPAPKPADDGDWETF</sequence>
<dbReference type="Gene3D" id="1.10.287.950">
    <property type="entry name" value="Methyl-accepting chemotaxis protein"/>
    <property type="match status" value="1"/>
</dbReference>
<dbReference type="InterPro" id="IPR051310">
    <property type="entry name" value="MCP_chemotaxis"/>
</dbReference>
<keyword evidence="4" id="KW-0807">Transducer</keyword>
<dbReference type="GO" id="GO:0007165">
    <property type="term" value="P:signal transduction"/>
    <property type="evidence" value="ECO:0007669"/>
    <property type="project" value="UniProtKB-KW"/>
</dbReference>
<dbReference type="CDD" id="cd19411">
    <property type="entry name" value="MCP2201-like_sensor"/>
    <property type="match status" value="1"/>
</dbReference>
<dbReference type="PANTHER" id="PTHR43531:SF14">
    <property type="entry name" value="METHYL-ACCEPTING CHEMOTAXIS PROTEIN I-RELATED"/>
    <property type="match status" value="1"/>
</dbReference>
<keyword evidence="2" id="KW-0488">Methylation</keyword>
<accession>A0A554XMT9</accession>
<feature type="domain" description="Methyl-accepting transducer" evidence="7">
    <location>
        <begin position="252"/>
        <end position="481"/>
    </location>
</feature>
<dbReference type="InterPro" id="IPR024478">
    <property type="entry name" value="HlyB_4HB_MCP"/>
</dbReference>
<dbReference type="SMART" id="SM00304">
    <property type="entry name" value="HAMP"/>
    <property type="match status" value="1"/>
</dbReference>
<name>A0A554XMT9_9BURK</name>
<feature type="transmembrane region" description="Helical" evidence="6">
    <location>
        <begin position="172"/>
        <end position="193"/>
    </location>
</feature>
<comment type="caution">
    <text evidence="9">The sequence shown here is derived from an EMBL/GenBank/DDBJ whole genome shotgun (WGS) entry which is preliminary data.</text>
</comment>
<protein>
    <submittedName>
        <fullName evidence="9">Methyl-accepting chemotaxis protein I</fullName>
    </submittedName>
</protein>
<dbReference type="SMART" id="SM00283">
    <property type="entry name" value="MA"/>
    <property type="match status" value="1"/>
</dbReference>
<dbReference type="PROSITE" id="PS50111">
    <property type="entry name" value="CHEMOTAXIS_TRANSDUC_2"/>
    <property type="match status" value="1"/>
</dbReference>
<dbReference type="Pfam" id="PF12729">
    <property type="entry name" value="4HB_MCP_1"/>
    <property type="match status" value="1"/>
</dbReference>
<keyword evidence="6" id="KW-1133">Transmembrane helix</keyword>
<keyword evidence="6" id="KW-0472">Membrane</keyword>
<dbReference type="InterPro" id="IPR004089">
    <property type="entry name" value="MCPsignal_dom"/>
</dbReference>
<dbReference type="CDD" id="cd11386">
    <property type="entry name" value="MCP_signal"/>
    <property type="match status" value="1"/>
</dbReference>
<gene>
    <name evidence="9" type="primary">tsr_4</name>
    <name evidence="9" type="ORF">Tfont_01239</name>
</gene>